<evidence type="ECO:0000313" key="2">
    <source>
        <dbReference type="EMBL" id="GHH81925.1"/>
    </source>
</evidence>
<reference evidence="2" key="2">
    <citation type="submission" date="2020-09" db="EMBL/GenBank/DDBJ databases">
        <authorList>
            <person name="Sun Q."/>
            <person name="Ohkuma M."/>
        </authorList>
    </citation>
    <scope>NUCLEOTIDE SEQUENCE</scope>
    <source>
        <strain evidence="2">JCM 5069</strain>
    </source>
</reference>
<dbReference type="PANTHER" id="PTHR42779:SF1">
    <property type="entry name" value="PROTEIN YNJB"/>
    <property type="match status" value="1"/>
</dbReference>
<dbReference type="PANTHER" id="PTHR42779">
    <property type="entry name" value="PROTEIN YNJB"/>
    <property type="match status" value="1"/>
</dbReference>
<keyword evidence="3" id="KW-1185">Reference proteome</keyword>
<accession>A0A919L1Y7</accession>
<dbReference type="InterPro" id="IPR006059">
    <property type="entry name" value="SBP"/>
</dbReference>
<name>A0A919L1Y7_9ACTN</name>
<dbReference type="AlphaFoldDB" id="A0A919L1Y7"/>
<dbReference type="Pfam" id="PF13416">
    <property type="entry name" value="SBP_bac_8"/>
    <property type="match status" value="1"/>
</dbReference>
<organism evidence="2 3">
    <name type="scientific">Streptomyces sulfonofaciens</name>
    <dbReference type="NCBI Taxonomy" id="68272"/>
    <lineage>
        <taxon>Bacteria</taxon>
        <taxon>Bacillati</taxon>
        <taxon>Actinomycetota</taxon>
        <taxon>Actinomycetes</taxon>
        <taxon>Kitasatosporales</taxon>
        <taxon>Streptomycetaceae</taxon>
        <taxon>Streptomyces</taxon>
    </lineage>
</organism>
<protein>
    <submittedName>
        <fullName evidence="2">ABC transporter substrate-binding protein</fullName>
    </submittedName>
</protein>
<dbReference type="Gene3D" id="3.40.190.10">
    <property type="entry name" value="Periplasmic binding protein-like II"/>
    <property type="match status" value="2"/>
</dbReference>
<reference evidence="2" key="1">
    <citation type="journal article" date="2014" name="Int. J. Syst. Evol. Microbiol.">
        <title>Complete genome sequence of Corynebacterium casei LMG S-19264T (=DSM 44701T), isolated from a smear-ripened cheese.</title>
        <authorList>
            <consortium name="US DOE Joint Genome Institute (JGI-PGF)"/>
            <person name="Walter F."/>
            <person name="Albersmeier A."/>
            <person name="Kalinowski J."/>
            <person name="Ruckert C."/>
        </authorList>
    </citation>
    <scope>NUCLEOTIDE SEQUENCE</scope>
    <source>
        <strain evidence="2">JCM 5069</strain>
    </source>
</reference>
<gene>
    <name evidence="2" type="ORF">GCM10018793_40480</name>
</gene>
<feature type="region of interest" description="Disordered" evidence="1">
    <location>
        <begin position="1"/>
        <end position="27"/>
    </location>
</feature>
<proteinExistence type="predicted"/>
<dbReference type="Proteomes" id="UP000603708">
    <property type="component" value="Unassembled WGS sequence"/>
</dbReference>
<dbReference type="RefSeq" id="WP_189933979.1">
    <property type="nucleotide sequence ID" value="NZ_BNCD01000011.1"/>
</dbReference>
<comment type="caution">
    <text evidence="2">The sequence shown here is derived from an EMBL/GenBank/DDBJ whole genome shotgun (WGS) entry which is preliminary data.</text>
</comment>
<dbReference type="EMBL" id="BNCD01000011">
    <property type="protein sequence ID" value="GHH81925.1"/>
    <property type="molecule type" value="Genomic_DNA"/>
</dbReference>
<evidence type="ECO:0000256" key="1">
    <source>
        <dbReference type="SAM" id="MobiDB-lite"/>
    </source>
</evidence>
<dbReference type="SUPFAM" id="SSF53850">
    <property type="entry name" value="Periplasmic binding protein-like II"/>
    <property type="match status" value="1"/>
</dbReference>
<sequence>MQRLSDPPNGGGTGGFEAREGDGGGTRLTRRRLASLGTYALAAAGAAACAPPTLGSAPQNITPRAPKHPIDMTILDGSGDLAVYQAVYSDFAKTHPHLVRALHFQTAAAPDVLGKLRAQALSDSVGISLILGGSDIVGALQQQRLLTRLLPRYQRYLPDLTKIQDKPRRALQSIAHGYGIMNLWGPSGPAWAYDRTRIGPNELPRNPRQLLAWAKAHPGRMTYAQPPNSGPGRQLMMSLAHELGDKDPSDPVGGWDRTWAYLRELGGYTASYPASSTLMNKQLADGSVWLVPTSTASDFNNHRTNVWGADQGFAIFDDQAWIMDGHFHIVPRGVSPETLYVDLAFISWVLQPAQQLRTFASGTLTPANATVRLSQASEAARATVRRFGRVDYLDHAFTVGTLNTPLEPLVLTQAFDLWQRRIGSQGH</sequence>
<evidence type="ECO:0000313" key="3">
    <source>
        <dbReference type="Proteomes" id="UP000603708"/>
    </source>
</evidence>